<evidence type="ECO:0000256" key="9">
    <source>
        <dbReference type="SAM" id="Phobius"/>
    </source>
</evidence>
<dbReference type="Proteomes" id="UP000006729">
    <property type="component" value="Chromosome 6"/>
</dbReference>
<organism evidence="10 11">
    <name type="scientific">Populus trichocarpa</name>
    <name type="common">Western balsam poplar</name>
    <name type="synonym">Populus balsamifera subsp. trichocarpa</name>
    <dbReference type="NCBI Taxonomy" id="3694"/>
    <lineage>
        <taxon>Eukaryota</taxon>
        <taxon>Viridiplantae</taxon>
        <taxon>Streptophyta</taxon>
        <taxon>Embryophyta</taxon>
        <taxon>Tracheophyta</taxon>
        <taxon>Spermatophyta</taxon>
        <taxon>Magnoliopsida</taxon>
        <taxon>eudicotyledons</taxon>
        <taxon>Gunneridae</taxon>
        <taxon>Pentapetalae</taxon>
        <taxon>rosids</taxon>
        <taxon>fabids</taxon>
        <taxon>Malpighiales</taxon>
        <taxon>Salicaceae</taxon>
        <taxon>Saliceae</taxon>
        <taxon>Populus</taxon>
    </lineage>
</organism>
<evidence type="ECO:0000256" key="4">
    <source>
        <dbReference type="ARBA" id="ARBA00022692"/>
    </source>
</evidence>
<keyword evidence="3" id="KW-0813">Transport</keyword>
<dbReference type="PANTHER" id="PTHR33228:SF77">
    <property type="entry name" value="PROTEIN GLUTAMINE DUMPER 2"/>
    <property type="match status" value="1"/>
</dbReference>
<keyword evidence="6 9" id="KW-1133">Transmembrane helix</keyword>
<evidence type="ECO:0000256" key="6">
    <source>
        <dbReference type="ARBA" id="ARBA00022989"/>
    </source>
</evidence>
<feature type="region of interest" description="Disordered" evidence="8">
    <location>
        <begin position="234"/>
        <end position="296"/>
    </location>
</feature>
<dbReference type="InterPro" id="IPR040359">
    <property type="entry name" value="GDU"/>
</dbReference>
<feature type="compositionally biased region" description="Low complexity" evidence="8">
    <location>
        <begin position="236"/>
        <end position="255"/>
    </location>
</feature>
<dbReference type="GO" id="GO:0006865">
    <property type="term" value="P:amino acid transport"/>
    <property type="evidence" value="ECO:0007669"/>
    <property type="project" value="UniProtKB-KW"/>
</dbReference>
<evidence type="ECO:0000256" key="2">
    <source>
        <dbReference type="ARBA" id="ARBA00009977"/>
    </source>
</evidence>
<evidence type="ECO:0000313" key="10">
    <source>
        <dbReference type="EMBL" id="PNT32199.1"/>
    </source>
</evidence>
<feature type="transmembrane region" description="Helical" evidence="9">
    <location>
        <begin position="153"/>
        <end position="177"/>
    </location>
</feature>
<sequence>MRVSLNQCKILEPFENEDIFTRHVPTKASPEEEEQAERPPPDTKTYACINTRINRTVQEKEANYTRHVRLSLQHRILSFKLSSKPPPAKPHLPEAKLSKAKFLPLAIHFLPYFSHLYKLTKQMAAREPFNVTERAPNPGAVTPHSPWHSPVPYLFGGLAAMLGLIAFALLILACSYWKLSGYLESGNEGGERDLEAGEGENKSGDGSEKKPIAFEEKILVIMAGEVKPTFLATPMSSRSTSFGDTSSEKSCSCSSEKSEKLGNVNDVEMVKQGNTDEDHQVQSGDMNSHESSSQNH</sequence>
<evidence type="ECO:0000256" key="3">
    <source>
        <dbReference type="ARBA" id="ARBA00022448"/>
    </source>
</evidence>
<dbReference type="AlphaFoldDB" id="A0A2K2A3U7"/>
<evidence type="ECO:0000256" key="5">
    <source>
        <dbReference type="ARBA" id="ARBA00022970"/>
    </source>
</evidence>
<evidence type="ECO:0000313" key="11">
    <source>
        <dbReference type="Proteomes" id="UP000006729"/>
    </source>
</evidence>
<comment type="subcellular location">
    <subcellularLocation>
        <location evidence="1">Membrane</location>
        <topology evidence="1">Single-pass membrane protein</topology>
    </subcellularLocation>
</comment>
<comment type="similarity">
    <text evidence="2">Belongs to the GLUTAMINE DUMPER 1 (TC 9.B.60) family.</text>
</comment>
<evidence type="ECO:0000256" key="1">
    <source>
        <dbReference type="ARBA" id="ARBA00004167"/>
    </source>
</evidence>
<feature type="region of interest" description="Disordered" evidence="8">
    <location>
        <begin position="21"/>
        <end position="44"/>
    </location>
</feature>
<keyword evidence="5" id="KW-0029">Amino-acid transport</keyword>
<gene>
    <name evidence="10" type="ORF">POPTR_006G173900</name>
</gene>
<dbReference type="GO" id="GO:0016020">
    <property type="term" value="C:membrane"/>
    <property type="evidence" value="ECO:0007669"/>
    <property type="project" value="UniProtKB-SubCell"/>
</dbReference>
<keyword evidence="7 9" id="KW-0472">Membrane</keyword>
<protein>
    <submittedName>
        <fullName evidence="10">Uncharacterized protein</fullName>
    </submittedName>
</protein>
<dbReference type="GO" id="GO:0080143">
    <property type="term" value="P:regulation of amino acid export"/>
    <property type="evidence" value="ECO:0007669"/>
    <property type="project" value="InterPro"/>
</dbReference>
<dbReference type="InParanoid" id="A0A2K2A3U7"/>
<feature type="compositionally biased region" description="Basic and acidic residues" evidence="8">
    <location>
        <begin position="189"/>
        <end position="209"/>
    </location>
</feature>
<evidence type="ECO:0000256" key="7">
    <source>
        <dbReference type="ARBA" id="ARBA00023136"/>
    </source>
</evidence>
<dbReference type="EMBL" id="CM009295">
    <property type="protein sequence ID" value="PNT32199.1"/>
    <property type="molecule type" value="Genomic_DNA"/>
</dbReference>
<reference evidence="10 11" key="1">
    <citation type="journal article" date="2006" name="Science">
        <title>The genome of black cottonwood, Populus trichocarpa (Torr. &amp; Gray).</title>
        <authorList>
            <person name="Tuskan G.A."/>
            <person name="Difazio S."/>
            <person name="Jansson S."/>
            <person name="Bohlmann J."/>
            <person name="Grigoriev I."/>
            <person name="Hellsten U."/>
            <person name="Putnam N."/>
            <person name="Ralph S."/>
            <person name="Rombauts S."/>
            <person name="Salamov A."/>
            <person name="Schein J."/>
            <person name="Sterck L."/>
            <person name="Aerts A."/>
            <person name="Bhalerao R.R."/>
            <person name="Bhalerao R.P."/>
            <person name="Blaudez D."/>
            <person name="Boerjan W."/>
            <person name="Brun A."/>
            <person name="Brunner A."/>
            <person name="Busov V."/>
            <person name="Campbell M."/>
            <person name="Carlson J."/>
            <person name="Chalot M."/>
            <person name="Chapman J."/>
            <person name="Chen G.L."/>
            <person name="Cooper D."/>
            <person name="Coutinho P.M."/>
            <person name="Couturier J."/>
            <person name="Covert S."/>
            <person name="Cronk Q."/>
            <person name="Cunningham R."/>
            <person name="Davis J."/>
            <person name="Degroeve S."/>
            <person name="Dejardin A."/>
            <person name="Depamphilis C."/>
            <person name="Detter J."/>
            <person name="Dirks B."/>
            <person name="Dubchak I."/>
            <person name="Duplessis S."/>
            <person name="Ehlting J."/>
            <person name="Ellis B."/>
            <person name="Gendler K."/>
            <person name="Goodstein D."/>
            <person name="Gribskov M."/>
            <person name="Grimwood J."/>
            <person name="Groover A."/>
            <person name="Gunter L."/>
            <person name="Hamberger B."/>
            <person name="Heinze B."/>
            <person name="Helariutta Y."/>
            <person name="Henrissat B."/>
            <person name="Holligan D."/>
            <person name="Holt R."/>
            <person name="Huang W."/>
            <person name="Islam-Faridi N."/>
            <person name="Jones S."/>
            <person name="Jones-Rhoades M."/>
            <person name="Jorgensen R."/>
            <person name="Joshi C."/>
            <person name="Kangasjarvi J."/>
            <person name="Karlsson J."/>
            <person name="Kelleher C."/>
            <person name="Kirkpatrick R."/>
            <person name="Kirst M."/>
            <person name="Kohler A."/>
            <person name="Kalluri U."/>
            <person name="Larimer F."/>
            <person name="Leebens-Mack J."/>
            <person name="Leple J.C."/>
            <person name="Locascio P."/>
            <person name="Lou Y."/>
            <person name="Lucas S."/>
            <person name="Martin F."/>
            <person name="Montanini B."/>
            <person name="Napoli C."/>
            <person name="Nelson D.R."/>
            <person name="Nelson C."/>
            <person name="Nieminen K."/>
            <person name="Nilsson O."/>
            <person name="Pereda V."/>
            <person name="Peter G."/>
            <person name="Philippe R."/>
            <person name="Pilate G."/>
            <person name="Poliakov A."/>
            <person name="Razumovskaya J."/>
            <person name="Richardson P."/>
            <person name="Rinaldi C."/>
            <person name="Ritland K."/>
            <person name="Rouze P."/>
            <person name="Ryaboy D."/>
            <person name="Schmutz J."/>
            <person name="Schrader J."/>
            <person name="Segerman B."/>
            <person name="Shin H."/>
            <person name="Siddiqui A."/>
            <person name="Sterky F."/>
            <person name="Terry A."/>
            <person name="Tsai C.J."/>
            <person name="Uberbacher E."/>
            <person name="Unneberg P."/>
            <person name="Vahala J."/>
            <person name="Wall K."/>
            <person name="Wessler S."/>
            <person name="Yang G."/>
            <person name="Yin T."/>
            <person name="Douglas C."/>
            <person name="Marra M."/>
            <person name="Sandberg G."/>
            <person name="Van de Peer Y."/>
            <person name="Rokhsar D."/>
        </authorList>
    </citation>
    <scope>NUCLEOTIDE SEQUENCE [LARGE SCALE GENOMIC DNA]</scope>
    <source>
        <strain evidence="11">cv. Nisqually</strain>
    </source>
</reference>
<accession>A0A2K2A3U7</accession>
<feature type="region of interest" description="Disordered" evidence="8">
    <location>
        <begin position="188"/>
        <end position="209"/>
    </location>
</feature>
<keyword evidence="4 9" id="KW-0812">Transmembrane</keyword>
<name>A0A2K2A3U7_POPTR</name>
<dbReference type="PANTHER" id="PTHR33228">
    <property type="entry name" value="PROTEIN GLUTAMINE DUMPER 4-RELATED"/>
    <property type="match status" value="1"/>
</dbReference>
<proteinExistence type="inferred from homology"/>
<dbReference type="STRING" id="3694.A0A2K2A3U7"/>
<keyword evidence="11" id="KW-1185">Reference proteome</keyword>
<feature type="compositionally biased region" description="Polar residues" evidence="8">
    <location>
        <begin position="281"/>
        <end position="296"/>
    </location>
</feature>
<evidence type="ECO:0000256" key="8">
    <source>
        <dbReference type="SAM" id="MobiDB-lite"/>
    </source>
</evidence>